<dbReference type="GO" id="GO:0005634">
    <property type="term" value="C:nucleus"/>
    <property type="evidence" value="ECO:0007669"/>
    <property type="project" value="UniProtKB-SubCell"/>
</dbReference>
<dbReference type="STRING" id="379532.ENSPCOP00000027100"/>
<feature type="domain" description="SCAN box" evidence="16">
    <location>
        <begin position="46"/>
        <end position="128"/>
    </location>
</feature>
<dbReference type="Proteomes" id="UP000233160">
    <property type="component" value="Unassembled WGS sequence"/>
</dbReference>
<keyword evidence="4" id="KW-0479">Metal-binding</keyword>
<gene>
    <name evidence="17" type="primary">ZSCAN22</name>
</gene>
<reference evidence="17" key="1">
    <citation type="submission" date="2025-08" db="UniProtKB">
        <authorList>
            <consortium name="Ensembl"/>
        </authorList>
    </citation>
    <scope>IDENTIFICATION</scope>
</reference>
<evidence type="ECO:0000259" key="15">
    <source>
        <dbReference type="PROSITE" id="PS50157"/>
    </source>
</evidence>
<feature type="compositionally biased region" description="Basic and acidic residues" evidence="14">
    <location>
        <begin position="131"/>
        <end position="143"/>
    </location>
</feature>
<dbReference type="Pfam" id="PF13912">
    <property type="entry name" value="zf-C2H2_6"/>
    <property type="match status" value="1"/>
</dbReference>
<feature type="domain" description="C2H2-type" evidence="15">
    <location>
        <begin position="435"/>
        <end position="462"/>
    </location>
</feature>
<keyword evidence="11 13" id="KW-0539">Nucleus</keyword>
<evidence type="ECO:0000256" key="8">
    <source>
        <dbReference type="ARBA" id="ARBA00023015"/>
    </source>
</evidence>
<keyword evidence="9" id="KW-0238">DNA-binding</keyword>
<keyword evidence="8" id="KW-0805">Transcription regulation</keyword>
<dbReference type="FunFam" id="3.30.160.60:FF:001532">
    <property type="entry name" value="Zinc finger protein 483"/>
    <property type="match status" value="1"/>
</dbReference>
<evidence type="ECO:0000256" key="11">
    <source>
        <dbReference type="ARBA" id="ARBA00023242"/>
    </source>
</evidence>
<feature type="compositionally biased region" description="Basic and acidic residues" evidence="14">
    <location>
        <begin position="237"/>
        <end position="249"/>
    </location>
</feature>
<evidence type="ECO:0000256" key="14">
    <source>
        <dbReference type="SAM" id="MobiDB-lite"/>
    </source>
</evidence>
<reference evidence="17" key="2">
    <citation type="submission" date="2025-09" db="UniProtKB">
        <authorList>
            <consortium name="Ensembl"/>
        </authorList>
    </citation>
    <scope>IDENTIFICATION</scope>
</reference>
<feature type="domain" description="C2H2-type" evidence="15">
    <location>
        <begin position="295"/>
        <end position="322"/>
    </location>
</feature>
<dbReference type="FunFam" id="3.30.160.60:FF:000040">
    <property type="entry name" value="RB associated KRAB zinc finger"/>
    <property type="match status" value="1"/>
</dbReference>
<dbReference type="OMA" id="PPYTYSG"/>
<dbReference type="GeneID" id="105819579"/>
<dbReference type="SMART" id="SM00355">
    <property type="entry name" value="ZnF_C2H2"/>
    <property type="match status" value="8"/>
</dbReference>
<feature type="domain" description="C2H2-type" evidence="15">
    <location>
        <begin position="463"/>
        <end position="485"/>
    </location>
</feature>
<evidence type="ECO:0000256" key="6">
    <source>
        <dbReference type="ARBA" id="ARBA00022771"/>
    </source>
</evidence>
<feature type="domain" description="C2H2-type" evidence="15">
    <location>
        <begin position="379"/>
        <end position="406"/>
    </location>
</feature>
<dbReference type="SUPFAM" id="SSF57667">
    <property type="entry name" value="beta-beta-alpha zinc fingers"/>
    <property type="match status" value="4"/>
</dbReference>
<evidence type="ECO:0000256" key="4">
    <source>
        <dbReference type="ARBA" id="ARBA00022723"/>
    </source>
</evidence>
<evidence type="ECO:0000313" key="18">
    <source>
        <dbReference type="Proteomes" id="UP000233160"/>
    </source>
</evidence>
<comment type="function">
    <text evidence="1">May be involved in transcriptional regulation.</text>
</comment>
<dbReference type="FunFam" id="1.10.4020.10:FF:000001">
    <property type="entry name" value="zinc finger protein 263 isoform X1"/>
    <property type="match status" value="1"/>
</dbReference>
<feature type="domain" description="C2H2-type" evidence="15">
    <location>
        <begin position="267"/>
        <end position="294"/>
    </location>
</feature>
<keyword evidence="10" id="KW-0804">Transcription</keyword>
<comment type="subcellular location">
    <subcellularLocation>
        <location evidence="2 13">Nucleus</location>
    </subcellularLocation>
</comment>
<dbReference type="FunFam" id="3.30.160.60:FF:000608">
    <property type="entry name" value="zinc finger protein 286A isoform X1"/>
    <property type="match status" value="1"/>
</dbReference>
<evidence type="ECO:0000256" key="13">
    <source>
        <dbReference type="PROSITE-ProRule" id="PRU00187"/>
    </source>
</evidence>
<evidence type="ECO:0000256" key="7">
    <source>
        <dbReference type="ARBA" id="ARBA00022833"/>
    </source>
</evidence>
<dbReference type="InterPro" id="IPR036236">
    <property type="entry name" value="Znf_C2H2_sf"/>
</dbReference>
<dbReference type="Gene3D" id="3.30.160.60">
    <property type="entry name" value="Classic Zinc Finger"/>
    <property type="match status" value="7"/>
</dbReference>
<dbReference type="Gene3D" id="1.10.4020.10">
    <property type="entry name" value="DNA breaking-rejoining enzymes"/>
    <property type="match status" value="1"/>
</dbReference>
<dbReference type="FunFam" id="3.30.160.60:FF:002090">
    <property type="entry name" value="Zinc finger protein 473"/>
    <property type="match status" value="1"/>
</dbReference>
<dbReference type="FunFam" id="3.30.160.60:FF:000016">
    <property type="entry name" value="zinc finger protein 37 homolog"/>
    <property type="match status" value="1"/>
</dbReference>
<evidence type="ECO:0000256" key="12">
    <source>
        <dbReference type="PROSITE-ProRule" id="PRU00042"/>
    </source>
</evidence>
<dbReference type="Pfam" id="PF00096">
    <property type="entry name" value="zf-C2H2"/>
    <property type="match status" value="7"/>
</dbReference>
<keyword evidence="6 12" id="KW-0863">Zinc-finger</keyword>
<feature type="region of interest" description="Disordered" evidence="14">
    <location>
        <begin position="131"/>
        <end position="195"/>
    </location>
</feature>
<dbReference type="InterPro" id="IPR038269">
    <property type="entry name" value="SCAN_sf"/>
</dbReference>
<dbReference type="SUPFAM" id="SSF47353">
    <property type="entry name" value="Retrovirus capsid dimerization domain-like"/>
    <property type="match status" value="1"/>
</dbReference>
<name>A0A2K6GLH8_PROCO</name>
<dbReference type="OrthoDB" id="3437960at2759"/>
<dbReference type="PROSITE" id="PS00028">
    <property type="entry name" value="ZINC_FINGER_C2H2_1"/>
    <property type="match status" value="8"/>
</dbReference>
<dbReference type="GO" id="GO:0000981">
    <property type="term" value="F:DNA-binding transcription factor activity, RNA polymerase II-specific"/>
    <property type="evidence" value="ECO:0007669"/>
    <property type="project" value="TreeGrafter"/>
</dbReference>
<evidence type="ECO:0000313" key="17">
    <source>
        <dbReference type="Ensembl" id="ENSPCOP00000027100.1"/>
    </source>
</evidence>
<dbReference type="Ensembl" id="ENSPCOT00000037900.1">
    <property type="protein sequence ID" value="ENSPCOP00000027100.1"/>
    <property type="gene ID" value="ENSPCOG00000025995.1"/>
</dbReference>
<organism evidence="17 18">
    <name type="scientific">Propithecus coquereli</name>
    <name type="common">Coquerel's sifaka</name>
    <name type="synonym">Propithecus verreauxi coquereli</name>
    <dbReference type="NCBI Taxonomy" id="379532"/>
    <lineage>
        <taxon>Eukaryota</taxon>
        <taxon>Metazoa</taxon>
        <taxon>Chordata</taxon>
        <taxon>Craniata</taxon>
        <taxon>Vertebrata</taxon>
        <taxon>Euteleostomi</taxon>
        <taxon>Mammalia</taxon>
        <taxon>Eutheria</taxon>
        <taxon>Euarchontoglires</taxon>
        <taxon>Primates</taxon>
        <taxon>Strepsirrhini</taxon>
        <taxon>Lemuriformes</taxon>
        <taxon>Indriidae</taxon>
        <taxon>Propithecus</taxon>
    </lineage>
</organism>
<dbReference type="AlphaFoldDB" id="A0A2K6GLH8"/>
<feature type="region of interest" description="Disordered" evidence="14">
    <location>
        <begin position="208"/>
        <end position="270"/>
    </location>
</feature>
<dbReference type="KEGG" id="pcoq:105819579"/>
<keyword evidence="5" id="KW-0677">Repeat</keyword>
<evidence type="ECO:0000256" key="1">
    <source>
        <dbReference type="ARBA" id="ARBA00003767"/>
    </source>
</evidence>
<proteinExistence type="inferred from homology"/>
<evidence type="ECO:0000259" key="16">
    <source>
        <dbReference type="PROSITE" id="PS50804"/>
    </source>
</evidence>
<dbReference type="PANTHER" id="PTHR24394:SF48">
    <property type="entry name" value="ZINC FINGER PROTEIN 771"/>
    <property type="match status" value="1"/>
</dbReference>
<comment type="similarity">
    <text evidence="3">Belongs to the krueppel C2H2-type zinc-finger protein family.</text>
</comment>
<dbReference type="InterPro" id="IPR003309">
    <property type="entry name" value="SCAN_dom"/>
</dbReference>
<keyword evidence="18" id="KW-1185">Reference proteome</keyword>
<dbReference type="CTD" id="342945"/>
<dbReference type="PROSITE" id="PS50804">
    <property type="entry name" value="SCAN_BOX"/>
    <property type="match status" value="1"/>
</dbReference>
<dbReference type="RefSeq" id="XP_012511313.1">
    <property type="nucleotide sequence ID" value="XM_012655859.1"/>
</dbReference>
<sequence>MAIPKCSLSLGPWAQNGFLQVKVEEEEEEAGLSQGCDHAAHPEAARLRFRRFRYEEASGPREALTRLRELCRQWLQPEAHSKEQMLELLVLEQFLGTLPPETQAWVGAQRPRSGEEAAVLVEDLTQVLDKRGGELEAEPKEANCKQSDSEESEPSPTATKTLMGGASLGAAFADACESEGSSERHAGPSGETWTKSVAQEVDFRKTSGTYKDAPADQPGRESGTLWSSSGARANFTSREKTPAEEKCDRLAGYGTEPPHTHSGRKSSSCGECTKPFQSASALEAHKKSHSQKTPFACSECGKGFSRSTHLAQHQVVHTGAKPHACEECGKAFSRVAHLTQHRRIHTGEKPYRCGECGKTFSRSTHLAQHQRVHTGERPYACDTCGKAFGQSSHLAQHQRTHSGEKPYACNTCGRAFGDCSALIRHLRIHSGEKPYQCQVCPKAFAQSSSLTEHRRIHTGEKPYKCGDCAKAFSRSSALGAHLRVHMAVPQRLETALRAQHLREALSRERAKNGMGD</sequence>
<feature type="domain" description="C2H2-type" evidence="15">
    <location>
        <begin position="351"/>
        <end position="378"/>
    </location>
</feature>
<feature type="domain" description="C2H2-type" evidence="15">
    <location>
        <begin position="323"/>
        <end position="350"/>
    </location>
</feature>
<evidence type="ECO:0000256" key="2">
    <source>
        <dbReference type="ARBA" id="ARBA00004123"/>
    </source>
</evidence>
<dbReference type="Pfam" id="PF02023">
    <property type="entry name" value="SCAN"/>
    <property type="match status" value="1"/>
</dbReference>
<feature type="domain" description="C2H2-type" evidence="15">
    <location>
        <begin position="407"/>
        <end position="434"/>
    </location>
</feature>
<accession>A0A2K6GLH8</accession>
<dbReference type="FunFam" id="3.30.160.60:FF:002291">
    <property type="entry name" value="Zinc finger protein 648"/>
    <property type="match status" value="1"/>
</dbReference>
<evidence type="ECO:0000256" key="3">
    <source>
        <dbReference type="ARBA" id="ARBA00006991"/>
    </source>
</evidence>
<dbReference type="CDD" id="cd07936">
    <property type="entry name" value="SCAN"/>
    <property type="match status" value="1"/>
</dbReference>
<dbReference type="GO" id="GO:0008270">
    <property type="term" value="F:zinc ion binding"/>
    <property type="evidence" value="ECO:0007669"/>
    <property type="project" value="UniProtKB-KW"/>
</dbReference>
<dbReference type="GO" id="GO:0003677">
    <property type="term" value="F:DNA binding"/>
    <property type="evidence" value="ECO:0007669"/>
    <property type="project" value="UniProtKB-KW"/>
</dbReference>
<protein>
    <submittedName>
        <fullName evidence="17">Zinc finger and SCAN domain containing 22</fullName>
    </submittedName>
</protein>
<dbReference type="FunFam" id="3.30.160.60:FF:000557">
    <property type="entry name" value="zinc finger and SCAN domain-containing protein 29"/>
    <property type="match status" value="1"/>
</dbReference>
<dbReference type="SMART" id="SM00431">
    <property type="entry name" value="SCAN"/>
    <property type="match status" value="1"/>
</dbReference>
<dbReference type="InterPro" id="IPR013087">
    <property type="entry name" value="Znf_C2H2_type"/>
</dbReference>
<feature type="compositionally biased region" description="Polar residues" evidence="14">
    <location>
        <begin position="224"/>
        <end position="236"/>
    </location>
</feature>
<dbReference type="GeneTree" id="ENSGT00940000163014"/>
<dbReference type="PANTHER" id="PTHR24394">
    <property type="entry name" value="ZINC FINGER PROTEIN"/>
    <property type="match status" value="1"/>
</dbReference>
<evidence type="ECO:0000256" key="10">
    <source>
        <dbReference type="ARBA" id="ARBA00023163"/>
    </source>
</evidence>
<dbReference type="PROSITE" id="PS50157">
    <property type="entry name" value="ZINC_FINGER_C2H2_2"/>
    <property type="match status" value="8"/>
</dbReference>
<keyword evidence="7" id="KW-0862">Zinc</keyword>
<evidence type="ECO:0000256" key="9">
    <source>
        <dbReference type="ARBA" id="ARBA00023125"/>
    </source>
</evidence>
<evidence type="ECO:0000256" key="5">
    <source>
        <dbReference type="ARBA" id="ARBA00022737"/>
    </source>
</evidence>